<evidence type="ECO:0000256" key="2">
    <source>
        <dbReference type="SAM" id="Phobius"/>
    </source>
</evidence>
<dbReference type="ESTHER" id="bommo-b1q139">
    <property type="family name" value="Carb_B_Arthropoda"/>
</dbReference>
<evidence type="ECO:0000259" key="3">
    <source>
        <dbReference type="Pfam" id="PF00135"/>
    </source>
</evidence>
<keyword evidence="2" id="KW-0472">Membrane</keyword>
<keyword evidence="1" id="KW-0325">Glycoprotein</keyword>
<dbReference type="InterPro" id="IPR029058">
    <property type="entry name" value="AB_hydrolase_fold"/>
</dbReference>
<dbReference type="Pfam" id="PF00135">
    <property type="entry name" value="COesterase"/>
    <property type="match status" value="1"/>
</dbReference>
<keyword evidence="2" id="KW-0812">Transmembrane</keyword>
<dbReference type="OrthoDB" id="19653at2759"/>
<dbReference type="EMBL" id="FJ556877">
    <property type="protein sequence ID" value="ACL83460.1"/>
    <property type="molecule type" value="mRNA"/>
</dbReference>
<organism evidence="4">
    <name type="scientific">Bombyx mandarina</name>
    <name type="common">Wild silk moth</name>
    <name type="synonym">Wild silkworm</name>
    <dbReference type="NCBI Taxonomy" id="7092"/>
    <lineage>
        <taxon>Eukaryota</taxon>
        <taxon>Metazoa</taxon>
        <taxon>Ecdysozoa</taxon>
        <taxon>Arthropoda</taxon>
        <taxon>Hexapoda</taxon>
        <taxon>Insecta</taxon>
        <taxon>Pterygota</taxon>
        <taxon>Neoptera</taxon>
        <taxon>Endopterygota</taxon>
        <taxon>Lepidoptera</taxon>
        <taxon>Glossata</taxon>
        <taxon>Ditrysia</taxon>
        <taxon>Bombycoidea</taxon>
        <taxon>Bombycidae</taxon>
        <taxon>Bombycinae</taxon>
        <taxon>Bombyx</taxon>
    </lineage>
</organism>
<dbReference type="PANTHER" id="PTHR11559">
    <property type="entry name" value="CARBOXYLESTERASE"/>
    <property type="match status" value="1"/>
</dbReference>
<accession>B8YPE7</accession>
<protein>
    <submittedName>
        <fullName evidence="4">Carboxylesterase CarE-9</fullName>
    </submittedName>
</protein>
<evidence type="ECO:0000256" key="1">
    <source>
        <dbReference type="ARBA" id="ARBA00023180"/>
    </source>
</evidence>
<dbReference type="Gene3D" id="3.40.50.1820">
    <property type="entry name" value="alpha/beta hydrolase"/>
    <property type="match status" value="1"/>
</dbReference>
<proteinExistence type="evidence at transcript level"/>
<dbReference type="InterPro" id="IPR002018">
    <property type="entry name" value="CarbesteraseB"/>
</dbReference>
<dbReference type="AlphaFoldDB" id="B8YPE7"/>
<feature type="domain" description="Carboxylesterase type B" evidence="3">
    <location>
        <begin position="37"/>
        <end position="543"/>
    </location>
</feature>
<feature type="transmembrane region" description="Helical" evidence="2">
    <location>
        <begin position="12"/>
        <end position="31"/>
    </location>
</feature>
<keyword evidence="2" id="KW-1133">Transmembrane helix</keyword>
<evidence type="ECO:0000313" key="4">
    <source>
        <dbReference type="EMBL" id="ACL83460.1"/>
    </source>
</evidence>
<reference evidence="4" key="1">
    <citation type="submission" date="2008-12" db="EMBL/GenBank/DDBJ databases">
        <title>Molecular cloning and characterization of carboxylesterase genes from Bombyx mandarina.</title>
        <authorList>
            <person name="Wang D."/>
            <person name="Li B."/>
            <person name="Chen Y.H."/>
            <person name="Guan J.M."/>
            <person name="Shen W.D."/>
        </authorList>
    </citation>
    <scope>NUCLEOTIDE SEQUENCE</scope>
</reference>
<dbReference type="SUPFAM" id="SSF53474">
    <property type="entry name" value="alpha/beta-Hydrolases"/>
    <property type="match status" value="1"/>
</dbReference>
<sequence length="560" mass="64356">MTISSKKKLKYVAIFAIIAGAIAGAVIYYVVTFESFPQVKTKLGTIVGLYSSDGNYNMYMGVPYAVVNKSNPFGDSQPYPKFIDSLKADNDSRMCPQVDQYNNTLIGTLDCLNLNIYVPISDKISKEVKLPVLVFIHDSWYDFGSSGRHVYGPKYLMKHEIILVTINFRLGPYGFLCVGTPEVSGNQGLKDQILALRWVKENIDAFGGDPEKVTLAGIGTGGENVLMHVLYGNKDLFSKVIIDSGLTLPTLVMAETDSTIPFRLAQDLGFIAYDVKEAINFLATQDSRRVIRSSYKYDFRYKPCIENNATGVNTFATKHMSQINRIRDINKIKFMIGQTNNERLYKYSDTVFDSSEYRNIFEDELYDLFNFEADKLMRMEKYVRHFYIGNEDITDEVKPNLIHFFNDLYHNHPTKRTINKFIESGANIIYYSIFSYVGERNYMRNFYSINDTYPNATRADQIGYLFDVSSYMNNNVTENDRLVIDRMTTLWANFVKYGNPTPDISDILPVKWESVTNKSLAYYDINKNVTSEVRPYHDRMAFWDLFYKSNGMLQRSIRAK</sequence>
<dbReference type="InterPro" id="IPR050309">
    <property type="entry name" value="Type-B_Carboxylest/Lipase"/>
</dbReference>
<name>B8YPE7_BOMMA</name>